<name>T5A4U8_OPHSC</name>
<sequence>MNAAPPGARLGLLPSLLRTCVRQAHTAPARRPAPKGYPKPEGHGENIWVFTHRRTEQVIFSFKDRLDVGRQTPMDSKQALLTPGNRASMT</sequence>
<evidence type="ECO:0000256" key="1">
    <source>
        <dbReference type="SAM" id="MobiDB-lite"/>
    </source>
</evidence>
<organism evidence="2 3">
    <name type="scientific">Ophiocordyceps sinensis (strain Co18 / CGMCC 3.14243)</name>
    <name type="common">Yarsagumba caterpillar fungus</name>
    <name type="synonym">Hirsutella sinensis</name>
    <dbReference type="NCBI Taxonomy" id="911162"/>
    <lineage>
        <taxon>Eukaryota</taxon>
        <taxon>Fungi</taxon>
        <taxon>Dikarya</taxon>
        <taxon>Ascomycota</taxon>
        <taxon>Pezizomycotina</taxon>
        <taxon>Sordariomycetes</taxon>
        <taxon>Hypocreomycetidae</taxon>
        <taxon>Hypocreales</taxon>
        <taxon>Ophiocordycipitaceae</taxon>
        <taxon>Ophiocordyceps</taxon>
    </lineage>
</organism>
<protein>
    <submittedName>
        <fullName evidence="2">Uncharacterized protein</fullName>
    </submittedName>
</protein>
<dbReference type="HOGENOM" id="CLU_2441448_0_0_1"/>
<reference evidence="2 3" key="1">
    <citation type="journal article" date="2013" name="Chin. Sci. Bull.">
        <title>Genome survey uncovers the secrets of sex and lifestyle in caterpillar fungus.</title>
        <authorList>
            <person name="Hu X."/>
            <person name="Zhang Y."/>
            <person name="Xiao G."/>
            <person name="Zheng P."/>
            <person name="Xia Y."/>
            <person name="Zhang X."/>
            <person name="St Leger R.J."/>
            <person name="Liu X."/>
            <person name="Wang C."/>
        </authorList>
    </citation>
    <scope>NUCLEOTIDE SEQUENCE [LARGE SCALE GENOMIC DNA]</scope>
    <source>
        <strain evidence="3">Co18 / CGMCC 3.14243</strain>
        <tissue evidence="2">Fruit-body</tissue>
    </source>
</reference>
<gene>
    <name evidence="2" type="ORF">OCS_06862</name>
</gene>
<evidence type="ECO:0000313" key="2">
    <source>
        <dbReference type="EMBL" id="EQK97425.1"/>
    </source>
</evidence>
<proteinExistence type="predicted"/>
<dbReference type="eggNOG" id="ENOG502S5F1">
    <property type="taxonomic scope" value="Eukaryota"/>
</dbReference>
<evidence type="ECO:0000313" key="3">
    <source>
        <dbReference type="Proteomes" id="UP000019374"/>
    </source>
</evidence>
<dbReference type="Proteomes" id="UP000019374">
    <property type="component" value="Unassembled WGS sequence"/>
</dbReference>
<dbReference type="OrthoDB" id="5333655at2759"/>
<feature type="region of interest" description="Disordered" evidence="1">
    <location>
        <begin position="24"/>
        <end position="44"/>
    </location>
</feature>
<dbReference type="EMBL" id="KE659847">
    <property type="protein sequence ID" value="EQK97425.1"/>
    <property type="molecule type" value="Genomic_DNA"/>
</dbReference>
<dbReference type="AlphaFoldDB" id="T5A4U8"/>
<accession>T5A4U8</accession>
<feature type="region of interest" description="Disordered" evidence="1">
    <location>
        <begin position="71"/>
        <end position="90"/>
    </location>
</feature>